<dbReference type="InterPro" id="IPR032121">
    <property type="entry name" value="Myco_phage_holin"/>
</dbReference>
<gene>
    <name evidence="1" type="ORF">SEA_DARTHPHADER_12</name>
</gene>
<reference evidence="2" key="1">
    <citation type="submission" date="2016-08" db="EMBL/GenBank/DDBJ databases">
        <authorList>
            <person name="Seilhamer J.J."/>
        </authorList>
    </citation>
    <scope>NUCLEOTIDE SEQUENCE [LARGE SCALE GENOMIC DNA]</scope>
</reference>
<dbReference type="Pfam" id="PF16081">
    <property type="entry name" value="Phage_holin_7_1"/>
    <property type="match status" value="1"/>
</dbReference>
<dbReference type="EMBL" id="KX657793">
    <property type="protein sequence ID" value="AOZ61252.1"/>
    <property type="molecule type" value="Genomic_DNA"/>
</dbReference>
<dbReference type="Proteomes" id="UP000226155">
    <property type="component" value="Segment"/>
</dbReference>
<protein>
    <submittedName>
        <fullName evidence="1">Holin</fullName>
    </submittedName>
</protein>
<organism evidence="1 2">
    <name type="scientific">Mycobacterium phage DarthPhader</name>
    <dbReference type="NCBI Taxonomy" id="1912975"/>
    <lineage>
        <taxon>Viruses</taxon>
        <taxon>Duplodnaviria</taxon>
        <taxon>Heunggongvirae</taxon>
        <taxon>Uroviricota</taxon>
        <taxon>Caudoviricetes</taxon>
        <taxon>Refugevirus</taxon>
        <taxon>Refugevirus darthphader</taxon>
    </lineage>
</organism>
<evidence type="ECO:0000313" key="2">
    <source>
        <dbReference type="Proteomes" id="UP000226155"/>
    </source>
</evidence>
<sequence length="125" mass="12403">MSYSPAVIAKSLMAFATATIGAAALAAHGADLSVLSLGDWLGAIGAGLVSGGAVFGTPNKSATPELAPAEVVANGVSAVIAARDAAQAEYDKVQQVVTNVASQIPALGPLATQLINQGSGQYWRP</sequence>
<keyword evidence="2" id="KW-1185">Reference proteome</keyword>
<accession>A0A1I9S3V8</accession>
<proteinExistence type="predicted"/>
<evidence type="ECO:0000313" key="1">
    <source>
        <dbReference type="EMBL" id="AOZ61252.1"/>
    </source>
</evidence>
<name>A0A1I9S3V8_9CAUD</name>